<protein>
    <recommendedName>
        <fullName evidence="3">KaiC-like domain-containing protein</fullName>
    </recommendedName>
</protein>
<dbReference type="AlphaFoldDB" id="A0A2U9IHF7"/>
<dbReference type="OrthoDB" id="33816at2157"/>
<name>A0A2U9IHF7_9CREN</name>
<evidence type="ECO:0008006" key="3">
    <source>
        <dbReference type="Google" id="ProtNLM"/>
    </source>
</evidence>
<sequence>MITGFNEIDEIIMKDQIVEFYSEDRDLLTLFYHRVIVLSSPVKVVIVAERGGIDPTLVERFENIFQKKGEIYIRRAFKAEDVKPTIEAMGKEMIIIDPYHHKRLYTQIVSAIRNAGKVFIFSAMDREKEGSIFGLHTSHSLIKLTRGKRGFSFRIIKSVTIGDIEIPYSFWDIYGKSEGEGLITFMK</sequence>
<dbReference type="EMBL" id="CP029289">
    <property type="protein sequence ID" value="AWR95416.1"/>
    <property type="molecule type" value="Genomic_DNA"/>
</dbReference>
<dbReference type="RefSeq" id="WP_110271294.1">
    <property type="nucleotide sequence ID" value="NZ_CP029289.2"/>
</dbReference>
<dbReference type="Proteomes" id="UP000248044">
    <property type="component" value="Chromosome"/>
</dbReference>
<keyword evidence="2" id="KW-1185">Reference proteome</keyword>
<proteinExistence type="predicted"/>
<gene>
    <name evidence="1" type="ORF">DFR85_13265</name>
</gene>
<evidence type="ECO:0000313" key="1">
    <source>
        <dbReference type="EMBL" id="AWR95416.1"/>
    </source>
</evidence>
<accession>A0A2U9IHF7</accession>
<dbReference type="GeneID" id="36833143"/>
<organism evidence="1 2">
    <name type="scientific">Acidianus brierleyi</name>
    <dbReference type="NCBI Taxonomy" id="41673"/>
    <lineage>
        <taxon>Archaea</taxon>
        <taxon>Thermoproteota</taxon>
        <taxon>Thermoprotei</taxon>
        <taxon>Sulfolobales</taxon>
        <taxon>Sulfolobaceae</taxon>
        <taxon>Acidianus</taxon>
    </lineage>
</organism>
<evidence type="ECO:0000313" key="2">
    <source>
        <dbReference type="Proteomes" id="UP000248044"/>
    </source>
</evidence>
<reference evidence="1 2" key="1">
    <citation type="submission" date="2018-05" db="EMBL/GenBank/DDBJ databases">
        <title>Complete Genome Sequences of Extremely Thermoacidophilic, Metal-Mobilizing Type-Strain Members of the Archaeal Family Sulfolobaceae: Acidianus brierleyi DSM-1651T, Acidianus sulfidivorans DSM-18786T, Metallosphaera hakonensis DSM-7519T, and Metallosphaera prunae DSM-10039T.</title>
        <authorList>
            <person name="Counts J.A."/>
            <person name="Kelly R.M."/>
        </authorList>
    </citation>
    <scope>NUCLEOTIDE SEQUENCE [LARGE SCALE GENOMIC DNA]</scope>
    <source>
        <strain evidence="1 2">DSM 1651</strain>
    </source>
</reference>
<dbReference type="KEGG" id="abri:DFR85_13265"/>